<accession>A0ABQ3J261</accession>
<evidence type="ECO:0000313" key="3">
    <source>
        <dbReference type="EMBL" id="GHE99089.1"/>
    </source>
</evidence>
<name>A0ABQ3J261_9GAMM</name>
<evidence type="ECO:0000256" key="1">
    <source>
        <dbReference type="SAM" id="Coils"/>
    </source>
</evidence>
<dbReference type="EMBL" id="BNAH01000014">
    <property type="protein sequence ID" value="GHE99089.1"/>
    <property type="molecule type" value="Genomic_DNA"/>
</dbReference>
<evidence type="ECO:0000313" key="4">
    <source>
        <dbReference type="Proteomes" id="UP000626370"/>
    </source>
</evidence>
<feature type="coiled-coil region" evidence="1">
    <location>
        <begin position="54"/>
        <end position="100"/>
    </location>
</feature>
<protein>
    <submittedName>
        <fullName evidence="3">MSHA biogenesis protein MshJ</fullName>
    </submittedName>
</protein>
<dbReference type="RefSeq" id="WP_189379150.1">
    <property type="nucleotide sequence ID" value="NZ_BNAH01000014.1"/>
</dbReference>
<organism evidence="3 4">
    <name type="scientific">Thalassotalea profundi</name>
    <dbReference type="NCBI Taxonomy" id="2036687"/>
    <lineage>
        <taxon>Bacteria</taxon>
        <taxon>Pseudomonadati</taxon>
        <taxon>Pseudomonadota</taxon>
        <taxon>Gammaproteobacteria</taxon>
        <taxon>Alteromonadales</taxon>
        <taxon>Colwelliaceae</taxon>
        <taxon>Thalassotalea</taxon>
    </lineage>
</organism>
<keyword evidence="4" id="KW-1185">Reference proteome</keyword>
<keyword evidence="2" id="KW-0472">Membrane</keyword>
<keyword evidence="1" id="KW-0175">Coiled coil</keyword>
<comment type="caution">
    <text evidence="3">The sequence shown here is derived from an EMBL/GenBank/DDBJ whole genome shotgun (WGS) entry which is preliminary data.</text>
</comment>
<proteinExistence type="predicted"/>
<dbReference type="Proteomes" id="UP000626370">
    <property type="component" value="Unassembled WGS sequence"/>
</dbReference>
<gene>
    <name evidence="3" type="ORF">GCM10011501_30790</name>
</gene>
<evidence type="ECO:0000256" key="2">
    <source>
        <dbReference type="SAM" id="Phobius"/>
    </source>
</evidence>
<sequence>MSTFWRDYSDKFQVITPREQILVLLTGVVAISFVLYSLFIDENSMRSDTYSKDIKQIESNIKAKQQTLNIFEQALLEDPNEAVNGQIVQYENKLEQIDTALLSLTSDLINPIQMRYALIELLQLQKGVSLLAFDVIPAQPVSINPEIAKAEVSSDNQLESNKTVQPQNNTDNLDKDIPSLTLYKHGIKLTLSGNYFQLRDYLSQLEQLKWTFFWQKFDYKLKEYPQSILEVELYSLSTKKEFIGV</sequence>
<reference evidence="4" key="1">
    <citation type="journal article" date="2019" name="Int. J. Syst. Evol. Microbiol.">
        <title>The Global Catalogue of Microorganisms (GCM) 10K type strain sequencing project: providing services to taxonomists for standard genome sequencing and annotation.</title>
        <authorList>
            <consortium name="The Broad Institute Genomics Platform"/>
            <consortium name="The Broad Institute Genome Sequencing Center for Infectious Disease"/>
            <person name="Wu L."/>
            <person name="Ma J."/>
        </authorList>
    </citation>
    <scope>NUCLEOTIDE SEQUENCE [LARGE SCALE GENOMIC DNA]</scope>
    <source>
        <strain evidence="4">CGMCC 1.15922</strain>
    </source>
</reference>
<keyword evidence="2" id="KW-1133">Transmembrane helix</keyword>
<feature type="transmembrane region" description="Helical" evidence="2">
    <location>
        <begin position="21"/>
        <end position="39"/>
    </location>
</feature>
<keyword evidence="2" id="KW-0812">Transmembrane</keyword>